<dbReference type="PROSITE" id="PS51266">
    <property type="entry name" value="ZF_CHY"/>
    <property type="match status" value="1"/>
</dbReference>
<accession>A0ABU0DUN1</accession>
<feature type="domain" description="CHY-type" evidence="4">
    <location>
        <begin position="11"/>
        <end position="92"/>
    </location>
</feature>
<proteinExistence type="predicted"/>
<reference evidence="5 6" key="1">
    <citation type="submission" date="2023-07" db="EMBL/GenBank/DDBJ databases">
        <title>Genomic Encyclopedia of Type Strains, Phase IV (KMG-IV): sequencing the most valuable type-strain genomes for metagenomic binning, comparative biology and taxonomic classification.</title>
        <authorList>
            <person name="Goeker M."/>
        </authorList>
    </citation>
    <scope>NUCLEOTIDE SEQUENCE [LARGE SCALE GENOMIC DNA]</scope>
    <source>
        <strain evidence="5 6">DSM 15448</strain>
    </source>
</reference>
<dbReference type="PANTHER" id="PTHR28082">
    <property type="entry name" value="ZINC FINGER PROTEIN"/>
    <property type="match status" value="1"/>
</dbReference>
<dbReference type="InterPro" id="IPR037274">
    <property type="entry name" value="Znf_CHY_sf"/>
</dbReference>
<dbReference type="PIRSF" id="PIRSF017292">
    <property type="entry name" value="UCP017292_Znf_CHY"/>
    <property type="match status" value="1"/>
</dbReference>
<dbReference type="EMBL" id="JAUSUP010000005">
    <property type="protein sequence ID" value="MDQ0352044.1"/>
    <property type="molecule type" value="Genomic_DNA"/>
</dbReference>
<evidence type="ECO:0000313" key="6">
    <source>
        <dbReference type="Proteomes" id="UP001236723"/>
    </source>
</evidence>
<keyword evidence="1" id="KW-0479">Metal-binding</keyword>
<evidence type="ECO:0000256" key="3">
    <source>
        <dbReference type="ARBA" id="ARBA00022833"/>
    </source>
</evidence>
<gene>
    <name evidence="5" type="ORF">J2R98_001878</name>
</gene>
<dbReference type="InterPro" id="IPR008913">
    <property type="entry name" value="Znf_CHY"/>
</dbReference>
<evidence type="ECO:0000313" key="5">
    <source>
        <dbReference type="EMBL" id="MDQ0352044.1"/>
    </source>
</evidence>
<keyword evidence="2" id="KW-0863">Zinc-finger</keyword>
<dbReference type="Proteomes" id="UP001236723">
    <property type="component" value="Unassembled WGS sequence"/>
</dbReference>
<dbReference type="Pfam" id="PF05495">
    <property type="entry name" value="zf-CHY"/>
    <property type="match status" value="1"/>
</dbReference>
<sequence>MLIHGKHVFGSIDEETRCNHYNTEVDRIAIKFKCCNEYFPCYKCHEEHTSHAIEKWGRDERDKKAILCGSCGDELTIREYMNHGTNCPKCNAQFNINCRMHYHLYFEL</sequence>
<organism evidence="5 6">
    <name type="scientific">Alkalibacillus filiformis</name>
    <dbReference type="NCBI Taxonomy" id="200990"/>
    <lineage>
        <taxon>Bacteria</taxon>
        <taxon>Bacillati</taxon>
        <taxon>Bacillota</taxon>
        <taxon>Bacilli</taxon>
        <taxon>Bacillales</taxon>
        <taxon>Bacillaceae</taxon>
        <taxon>Alkalibacillus</taxon>
    </lineage>
</organism>
<evidence type="ECO:0000256" key="2">
    <source>
        <dbReference type="ARBA" id="ARBA00022771"/>
    </source>
</evidence>
<protein>
    <submittedName>
        <fullName evidence="5">CHY-type Zn-finger protein</fullName>
    </submittedName>
</protein>
<name>A0ABU0DUN1_9BACI</name>
<dbReference type="SUPFAM" id="SSF161219">
    <property type="entry name" value="CHY zinc finger-like"/>
    <property type="match status" value="1"/>
</dbReference>
<keyword evidence="3" id="KW-0862">Zinc</keyword>
<dbReference type="InterPro" id="IPR052604">
    <property type="entry name" value="Mito_Tim_assembly_helper"/>
</dbReference>
<dbReference type="PANTHER" id="PTHR28082:SF1">
    <property type="entry name" value="HELPER OF TIM PROTEIN 13"/>
    <property type="match status" value="1"/>
</dbReference>
<comment type="caution">
    <text evidence="5">The sequence shown here is derived from an EMBL/GenBank/DDBJ whole genome shotgun (WGS) entry which is preliminary data.</text>
</comment>
<dbReference type="RefSeq" id="WP_307068272.1">
    <property type="nucleotide sequence ID" value="NZ_JAUSUP010000005.1"/>
</dbReference>
<dbReference type="InterPro" id="IPR016694">
    <property type="entry name" value="UCP017292"/>
</dbReference>
<evidence type="ECO:0000259" key="4">
    <source>
        <dbReference type="PROSITE" id="PS51266"/>
    </source>
</evidence>
<keyword evidence="6" id="KW-1185">Reference proteome</keyword>
<evidence type="ECO:0000256" key="1">
    <source>
        <dbReference type="ARBA" id="ARBA00022723"/>
    </source>
</evidence>